<proteinExistence type="predicted"/>
<name>A0A0S4TN82_RALSL</name>
<evidence type="ECO:0000313" key="3">
    <source>
        <dbReference type="EMBL" id="QCX51818.1"/>
    </source>
</evidence>
<evidence type="ECO:0000313" key="4">
    <source>
        <dbReference type="Proteomes" id="UP000310553"/>
    </source>
</evidence>
<geneLocation type="plasmid" evidence="4">
    <name>puw386</name>
</geneLocation>
<feature type="transmembrane region" description="Helical" evidence="1">
    <location>
        <begin position="43"/>
        <end position="64"/>
    </location>
</feature>
<dbReference type="AlphaFoldDB" id="A0A0S4TN82"/>
<evidence type="ECO:0000256" key="1">
    <source>
        <dbReference type="SAM" id="Phobius"/>
    </source>
</evidence>
<keyword evidence="1" id="KW-0812">Transmembrane</keyword>
<keyword evidence="3" id="KW-0614">Plasmid</keyword>
<gene>
    <name evidence="3" type="ORF">E7Z57_22765</name>
    <name evidence="2" type="ORF">RUN39_v1_140018</name>
</gene>
<reference evidence="3 4" key="2">
    <citation type="submission" date="2019-04" db="EMBL/GenBank/DDBJ databases">
        <title>Complete Genome of UW386 and Higher Quality Genome of UW700.</title>
        <authorList>
            <person name="Jacobs J."/>
            <person name="Perez A."/>
            <person name="Steidl O."/>
            <person name="Allen C."/>
        </authorList>
    </citation>
    <scope>NUCLEOTIDE SEQUENCE [LARGE SCALE GENOMIC DNA]</scope>
    <source>
        <strain evidence="3 4">UW386</strain>
        <plasmid evidence="4">puw386</plasmid>
        <plasmid evidence="3">pUW386</plasmid>
    </source>
</reference>
<keyword evidence="1" id="KW-1133">Transmembrane helix</keyword>
<dbReference type="EMBL" id="LN899819">
    <property type="protein sequence ID" value="CUV11446.1"/>
    <property type="molecule type" value="Genomic_DNA"/>
</dbReference>
<organism evidence="2">
    <name type="scientific">Ralstonia solanacearum</name>
    <name type="common">Pseudomonas solanacearum</name>
    <dbReference type="NCBI Taxonomy" id="305"/>
    <lineage>
        <taxon>Bacteria</taxon>
        <taxon>Pseudomonadati</taxon>
        <taxon>Pseudomonadota</taxon>
        <taxon>Betaproteobacteria</taxon>
        <taxon>Burkholderiales</taxon>
        <taxon>Burkholderiaceae</taxon>
        <taxon>Ralstonia</taxon>
        <taxon>Ralstonia solanacearum species complex</taxon>
    </lineage>
</organism>
<dbReference type="EMBL" id="CP039340">
    <property type="protein sequence ID" value="QCX51818.1"/>
    <property type="molecule type" value="Genomic_DNA"/>
</dbReference>
<reference evidence="2" key="1">
    <citation type="submission" date="2015-10" db="EMBL/GenBank/DDBJ databases">
        <authorList>
            <person name="Gilbert D.G."/>
        </authorList>
    </citation>
    <scope>NUCLEOTIDE SEQUENCE</scope>
    <source>
        <strain evidence="2">Phyl III-seqv23</strain>
    </source>
</reference>
<evidence type="ECO:0000313" key="2">
    <source>
        <dbReference type="EMBL" id="CUV11446.1"/>
    </source>
</evidence>
<dbReference type="Proteomes" id="UP000310553">
    <property type="component" value="Plasmid pUW386"/>
</dbReference>
<geneLocation type="plasmid" evidence="3">
    <name>pUW386</name>
</geneLocation>
<sequence length="68" mass="7808">MGYIKRGGTGLMARMGWERTADWQAIPARRRLFHTARLAPTRIPALLLWVLAISLTAGIGRVLIHRWW</sequence>
<accession>A0A0S4TN82</accession>
<keyword evidence="1" id="KW-0472">Membrane</keyword>
<protein>
    <submittedName>
        <fullName evidence="2">Conserved hypothethical protein</fullName>
    </submittedName>
</protein>